<name>R7T9A6_CAPTE</name>
<dbReference type="AlphaFoldDB" id="R7T9A6"/>
<dbReference type="EMBL" id="AMQN01015569">
    <property type="status" value="NOT_ANNOTATED_CDS"/>
    <property type="molecule type" value="Genomic_DNA"/>
</dbReference>
<dbReference type="OrthoDB" id="10044729at2759"/>
<keyword evidence="3" id="KW-1185">Reference proteome</keyword>
<protein>
    <recommendedName>
        <fullName evidence="4">Reverse transcriptase domain-containing protein</fullName>
    </recommendedName>
</protein>
<sequence>VSKIILSQLNNYFDINNLQFNSQYGFRKKRSTELAALELIDTLSLKMDQNKTPISIFLDLS</sequence>
<reference evidence="3" key="1">
    <citation type="submission" date="2012-12" db="EMBL/GenBank/DDBJ databases">
        <authorList>
            <person name="Hellsten U."/>
            <person name="Grimwood J."/>
            <person name="Chapman J.A."/>
            <person name="Shapiro H."/>
            <person name="Aerts A."/>
            <person name="Otillar R.P."/>
            <person name="Terry A.Y."/>
            <person name="Boore J.L."/>
            <person name="Simakov O."/>
            <person name="Marletaz F."/>
            <person name="Cho S.-J."/>
            <person name="Edsinger-Gonzales E."/>
            <person name="Havlak P."/>
            <person name="Kuo D.-H."/>
            <person name="Larsson T."/>
            <person name="Lv J."/>
            <person name="Arendt D."/>
            <person name="Savage R."/>
            <person name="Osoegawa K."/>
            <person name="de Jong P."/>
            <person name="Lindberg D.R."/>
            <person name="Seaver E.C."/>
            <person name="Weisblat D.A."/>
            <person name="Putnam N.H."/>
            <person name="Grigoriev I.V."/>
            <person name="Rokhsar D.S."/>
        </authorList>
    </citation>
    <scope>NUCLEOTIDE SEQUENCE</scope>
    <source>
        <strain evidence="3">I ESC-2004</strain>
    </source>
</reference>
<accession>R7T9A6</accession>
<evidence type="ECO:0000313" key="2">
    <source>
        <dbReference type="EnsemblMetazoa" id="CapteP70838"/>
    </source>
</evidence>
<evidence type="ECO:0008006" key="4">
    <source>
        <dbReference type="Google" id="ProtNLM"/>
    </source>
</evidence>
<organism evidence="1">
    <name type="scientific">Capitella teleta</name>
    <name type="common">Polychaete worm</name>
    <dbReference type="NCBI Taxonomy" id="283909"/>
    <lineage>
        <taxon>Eukaryota</taxon>
        <taxon>Metazoa</taxon>
        <taxon>Spiralia</taxon>
        <taxon>Lophotrochozoa</taxon>
        <taxon>Annelida</taxon>
        <taxon>Polychaeta</taxon>
        <taxon>Sedentaria</taxon>
        <taxon>Scolecida</taxon>
        <taxon>Capitellidae</taxon>
        <taxon>Capitella</taxon>
    </lineage>
</organism>
<evidence type="ECO:0000313" key="1">
    <source>
        <dbReference type="EMBL" id="ELT87990.1"/>
    </source>
</evidence>
<reference evidence="1 3" key="2">
    <citation type="journal article" date="2013" name="Nature">
        <title>Insights into bilaterian evolution from three spiralian genomes.</title>
        <authorList>
            <person name="Simakov O."/>
            <person name="Marletaz F."/>
            <person name="Cho S.J."/>
            <person name="Edsinger-Gonzales E."/>
            <person name="Havlak P."/>
            <person name="Hellsten U."/>
            <person name="Kuo D.H."/>
            <person name="Larsson T."/>
            <person name="Lv J."/>
            <person name="Arendt D."/>
            <person name="Savage R."/>
            <person name="Osoegawa K."/>
            <person name="de Jong P."/>
            <person name="Grimwood J."/>
            <person name="Chapman J.A."/>
            <person name="Shapiro H."/>
            <person name="Aerts A."/>
            <person name="Otillar R.P."/>
            <person name="Terry A.Y."/>
            <person name="Boore J.L."/>
            <person name="Grigoriev I.V."/>
            <person name="Lindberg D.R."/>
            <person name="Seaver E.C."/>
            <person name="Weisblat D.A."/>
            <person name="Putnam N.H."/>
            <person name="Rokhsar D.S."/>
        </authorList>
    </citation>
    <scope>NUCLEOTIDE SEQUENCE</scope>
    <source>
        <strain evidence="1 3">I ESC-2004</strain>
    </source>
</reference>
<proteinExistence type="predicted"/>
<reference evidence="2" key="3">
    <citation type="submission" date="2015-06" db="UniProtKB">
        <authorList>
            <consortium name="EnsemblMetazoa"/>
        </authorList>
    </citation>
    <scope>IDENTIFICATION</scope>
</reference>
<feature type="non-terminal residue" evidence="1">
    <location>
        <position position="1"/>
    </location>
</feature>
<feature type="non-terminal residue" evidence="1">
    <location>
        <position position="61"/>
    </location>
</feature>
<dbReference type="EMBL" id="KB312026">
    <property type="protein sequence ID" value="ELT87990.1"/>
    <property type="molecule type" value="Genomic_DNA"/>
</dbReference>
<evidence type="ECO:0000313" key="3">
    <source>
        <dbReference type="Proteomes" id="UP000014760"/>
    </source>
</evidence>
<dbReference type="EnsemblMetazoa" id="CapteT70838">
    <property type="protein sequence ID" value="CapteP70838"/>
    <property type="gene ID" value="CapteG70838"/>
</dbReference>
<dbReference type="Proteomes" id="UP000014760">
    <property type="component" value="Unassembled WGS sequence"/>
</dbReference>
<dbReference type="HOGENOM" id="CLU_206883_0_0_1"/>
<gene>
    <name evidence="1" type="ORF">CAPTEDRAFT_70838</name>
</gene>